<dbReference type="GO" id="GO:0047091">
    <property type="term" value="F:L-lysine 6-monooxygenase (NADPH) activity"/>
    <property type="evidence" value="ECO:0007669"/>
    <property type="project" value="UniProtKB-EC"/>
</dbReference>
<evidence type="ECO:0000256" key="5">
    <source>
        <dbReference type="ARBA" id="ARBA00016406"/>
    </source>
</evidence>
<comment type="cofactor">
    <cofactor evidence="1">
        <name>FAD</name>
        <dbReference type="ChEBI" id="CHEBI:57692"/>
    </cofactor>
</comment>
<keyword evidence="7" id="KW-0274">FAD</keyword>
<evidence type="ECO:0000256" key="4">
    <source>
        <dbReference type="ARBA" id="ARBA00013076"/>
    </source>
</evidence>
<keyword evidence="10 16" id="KW-0503">Monooxygenase</keyword>
<dbReference type="RefSeq" id="WP_062961847.1">
    <property type="nucleotide sequence ID" value="NZ_JAJFOE010000001.1"/>
</dbReference>
<keyword evidence="9" id="KW-0560">Oxidoreductase</keyword>
<sequence length="433" mass="46638">MKTLLVVGAGPKAMAVAAKARVLRDLGLPAPRVVVVEPHAVGGNWLPTGGWTDGQHRLGTSPEKDVGFPYHSTWAPGHNRAIDRAMIAYSWNSFLVENGTYAEWIDRGRPSPHHHVWANYLQWVARKAEVEMVLGAVRRIRPAADGWLVSVADSSGVETEIDCDGLMITGPGDSRRALAEHPKVLSIADFWDLAGKRRLPVSSRAAVIGGGETAGSAVDELVRHDVLTVSVISPAATIYTRGESYFENSLFSDPAKWRALSLQERRDVIRRTDRGVFSVRVQENVLGDNRVHHLQGRVVRVAERGEGVALTLRNELRPDQVHAFDLVVDATGGQPLWFLDLFDSDASDLVELAVGGPVTRARLEAAIGHDLAVSGLDAKLYLPNLAGMAQGPGFPNLSCLGELSDRVLGEVPARAAAGAARVAAGMISQRTIG</sequence>
<evidence type="ECO:0000256" key="3">
    <source>
        <dbReference type="ARBA" id="ARBA00007588"/>
    </source>
</evidence>
<dbReference type="AlphaFoldDB" id="A0A378WKG7"/>
<comment type="similarity">
    <text evidence="3">Belongs to the lysine N(6)-hydroxylase/L-ornithine N(5)-oxygenase family.</text>
</comment>
<dbReference type="SUPFAM" id="SSF51905">
    <property type="entry name" value="FAD/NAD(P)-binding domain"/>
    <property type="match status" value="2"/>
</dbReference>
<name>A0A378WKG7_9NOCA</name>
<evidence type="ECO:0000256" key="12">
    <source>
        <dbReference type="ARBA" id="ARBA00031158"/>
    </source>
</evidence>
<evidence type="ECO:0000256" key="2">
    <source>
        <dbReference type="ARBA" id="ARBA00005102"/>
    </source>
</evidence>
<evidence type="ECO:0000256" key="1">
    <source>
        <dbReference type="ARBA" id="ARBA00001974"/>
    </source>
</evidence>
<evidence type="ECO:0000256" key="13">
    <source>
        <dbReference type="ARBA" id="ARBA00032493"/>
    </source>
</evidence>
<dbReference type="EC" id="1.14.13.59" evidence="4"/>
<reference evidence="16 17" key="1">
    <citation type="submission" date="2018-06" db="EMBL/GenBank/DDBJ databases">
        <authorList>
            <consortium name="Pathogen Informatics"/>
            <person name="Doyle S."/>
        </authorList>
    </citation>
    <scope>NUCLEOTIDE SEQUENCE [LARGE SCALE GENOMIC DNA]</scope>
    <source>
        <strain evidence="16 17">NCTC13184</strain>
    </source>
</reference>
<dbReference type="EMBL" id="UGRU01000001">
    <property type="protein sequence ID" value="SUA41760.1"/>
    <property type="molecule type" value="Genomic_DNA"/>
</dbReference>
<evidence type="ECO:0000256" key="6">
    <source>
        <dbReference type="ARBA" id="ARBA00022630"/>
    </source>
</evidence>
<protein>
    <recommendedName>
        <fullName evidence="5">L-lysine N6-monooxygenase MbtG</fullName>
        <ecNumber evidence="4">1.14.13.59</ecNumber>
    </recommendedName>
    <alternativeName>
        <fullName evidence="14">Lysine 6-N-hydroxylase</fullName>
    </alternativeName>
    <alternativeName>
        <fullName evidence="13">Lysine N6-hydroxylase</fullName>
    </alternativeName>
    <alternativeName>
        <fullName evidence="11">Lysine-N-oxygenase</fullName>
    </alternativeName>
    <alternativeName>
        <fullName evidence="12">Mycobactin synthase protein G</fullName>
    </alternativeName>
</protein>
<dbReference type="InterPro" id="IPR036188">
    <property type="entry name" value="FAD/NAD-bd_sf"/>
</dbReference>
<dbReference type="InterPro" id="IPR025700">
    <property type="entry name" value="Lys/Orn_oxygenase"/>
</dbReference>
<evidence type="ECO:0000256" key="15">
    <source>
        <dbReference type="ARBA" id="ARBA00048407"/>
    </source>
</evidence>
<comment type="catalytic activity">
    <reaction evidence="15">
        <text>L-lysine + NADPH + O2 = N(6)-hydroxy-L-lysine + NADP(+) + H2O</text>
        <dbReference type="Rhea" id="RHEA:23228"/>
        <dbReference type="ChEBI" id="CHEBI:15377"/>
        <dbReference type="ChEBI" id="CHEBI:15379"/>
        <dbReference type="ChEBI" id="CHEBI:32551"/>
        <dbReference type="ChEBI" id="CHEBI:57783"/>
        <dbReference type="ChEBI" id="CHEBI:57820"/>
        <dbReference type="ChEBI" id="CHEBI:58349"/>
        <dbReference type="EC" id="1.14.13.59"/>
    </reaction>
</comment>
<evidence type="ECO:0000256" key="7">
    <source>
        <dbReference type="ARBA" id="ARBA00022827"/>
    </source>
</evidence>
<keyword evidence="6" id="KW-0285">Flavoprotein</keyword>
<organism evidence="16 17">
    <name type="scientific">Nocardia africana</name>
    <dbReference type="NCBI Taxonomy" id="134964"/>
    <lineage>
        <taxon>Bacteria</taxon>
        <taxon>Bacillati</taxon>
        <taxon>Actinomycetota</taxon>
        <taxon>Actinomycetes</taxon>
        <taxon>Mycobacteriales</taxon>
        <taxon>Nocardiaceae</taxon>
        <taxon>Nocardia</taxon>
    </lineage>
</organism>
<dbReference type="Pfam" id="PF13434">
    <property type="entry name" value="Lys_Orn_oxgnase"/>
    <property type="match status" value="1"/>
</dbReference>
<dbReference type="Gene3D" id="3.50.50.60">
    <property type="entry name" value="FAD/NAD(P)-binding domain"/>
    <property type="match status" value="1"/>
</dbReference>
<evidence type="ECO:0000256" key="10">
    <source>
        <dbReference type="ARBA" id="ARBA00023033"/>
    </source>
</evidence>
<comment type="pathway">
    <text evidence="2">Siderophore biosynthesis; mycobactin biosynthesis.</text>
</comment>
<evidence type="ECO:0000313" key="17">
    <source>
        <dbReference type="Proteomes" id="UP000255082"/>
    </source>
</evidence>
<keyword evidence="8" id="KW-0521">NADP</keyword>
<evidence type="ECO:0000256" key="9">
    <source>
        <dbReference type="ARBA" id="ARBA00023002"/>
    </source>
</evidence>
<proteinExistence type="inferred from homology"/>
<evidence type="ECO:0000256" key="8">
    <source>
        <dbReference type="ARBA" id="ARBA00022857"/>
    </source>
</evidence>
<evidence type="ECO:0000256" key="14">
    <source>
        <dbReference type="ARBA" id="ARBA00032738"/>
    </source>
</evidence>
<evidence type="ECO:0000256" key="11">
    <source>
        <dbReference type="ARBA" id="ARBA00029939"/>
    </source>
</evidence>
<gene>
    <name evidence="16" type="ORF">NCTC13184_01106</name>
</gene>
<evidence type="ECO:0000313" key="16">
    <source>
        <dbReference type="EMBL" id="SUA41760.1"/>
    </source>
</evidence>
<dbReference type="Proteomes" id="UP000255082">
    <property type="component" value="Unassembled WGS sequence"/>
</dbReference>
<accession>A0A378WKG7</accession>